<keyword evidence="5" id="KW-0479">Metal-binding</keyword>
<comment type="catalytic activity">
    <reaction evidence="5">
        <text>a 3-demethylubiquinone + S-adenosyl-L-methionine = a ubiquinone + S-adenosyl-L-homocysteine</text>
        <dbReference type="Rhea" id="RHEA:81215"/>
        <dbReference type="Rhea" id="RHEA-COMP:9565"/>
        <dbReference type="Rhea" id="RHEA-COMP:19654"/>
        <dbReference type="ChEBI" id="CHEBI:16389"/>
        <dbReference type="ChEBI" id="CHEBI:57856"/>
        <dbReference type="ChEBI" id="CHEBI:59789"/>
        <dbReference type="ChEBI" id="CHEBI:231825"/>
    </reaction>
</comment>
<dbReference type="Gene3D" id="3.40.50.150">
    <property type="entry name" value="Vaccinia Virus protein VP39"/>
    <property type="match status" value="1"/>
</dbReference>
<feature type="binding site" evidence="5">
    <location>
        <position position="208"/>
    </location>
    <ligand>
        <name>Mg(2+)</name>
        <dbReference type="ChEBI" id="CHEBI:18420"/>
    </ligand>
</feature>
<comment type="function">
    <text evidence="5">O-methyltransferase required for two non-consecutive steps during ubiquinone biosynthesis. Catalyzes the 2 O-methylation of 3,4-dihydroxy-5-(all-trans-polyprenyl)benzoic acid into 4-hydroxy-3-methoxy-5-(all-trans-polyprenyl)benzoic acid. Also catalyzes the last step of ubiquinone biosynthesis by mediating methylation of 3-demethylubiquinone into ubiquinone. Also able to mediate the methylation of 3-demethylubiquinol into ubiquinol.</text>
</comment>
<feature type="binding site" evidence="5">
    <location>
        <position position="157"/>
    </location>
    <ligand>
        <name>S-adenosyl-L-methionine</name>
        <dbReference type="ChEBI" id="CHEBI:59789"/>
    </ligand>
</feature>
<dbReference type="InterPro" id="IPR010233">
    <property type="entry name" value="UbiG_MeTrfase"/>
</dbReference>
<evidence type="ECO:0000313" key="8">
    <source>
        <dbReference type="EMBL" id="KAA8497622.1"/>
    </source>
</evidence>
<dbReference type="UniPathway" id="UPA00232"/>
<dbReference type="GO" id="GO:0046872">
    <property type="term" value="F:metal ion binding"/>
    <property type="evidence" value="ECO:0007669"/>
    <property type="project" value="UniProtKB-KW"/>
</dbReference>
<organism evidence="8 9">
    <name type="scientific">Porphyridium purpureum</name>
    <name type="common">Red alga</name>
    <name type="synonym">Porphyridium cruentum</name>
    <dbReference type="NCBI Taxonomy" id="35688"/>
    <lineage>
        <taxon>Eukaryota</taxon>
        <taxon>Rhodophyta</taxon>
        <taxon>Bangiophyceae</taxon>
        <taxon>Porphyridiales</taxon>
        <taxon>Porphyridiaceae</taxon>
        <taxon>Porphyridium</taxon>
    </lineage>
</organism>
<dbReference type="GO" id="GO:0031314">
    <property type="term" value="C:extrinsic component of mitochondrial inner membrane"/>
    <property type="evidence" value="ECO:0007669"/>
    <property type="project" value="UniProtKB-UniRule"/>
</dbReference>
<evidence type="ECO:0000259" key="7">
    <source>
        <dbReference type="Pfam" id="PF08241"/>
    </source>
</evidence>
<dbReference type="GO" id="GO:0061542">
    <property type="term" value="F:3-demethylubiquinol 3-O-methyltransferase activity"/>
    <property type="evidence" value="ECO:0007669"/>
    <property type="project" value="UniProtKB-UniRule"/>
</dbReference>
<comment type="subcellular location">
    <subcellularLocation>
        <location evidence="5">Mitochondrion inner membrane</location>
        <topology evidence="5">Peripheral membrane protein</topology>
        <orientation evidence="5">Matrix side</orientation>
    </subcellularLocation>
</comment>
<keyword evidence="3 5" id="KW-0831">Ubiquinone biosynthesis</keyword>
<protein>
    <recommendedName>
        <fullName evidence="5">Ubiquinone biosynthesis O-methyltransferase, mitochondrial</fullName>
    </recommendedName>
    <alternativeName>
        <fullName evidence="5">3-demethylubiquinol 3-O-methyltransferase</fullName>
        <ecNumber evidence="5">2.1.1.64</ecNumber>
    </alternativeName>
    <alternativeName>
        <fullName evidence="5">3-demethylubiquinone 3-O-methyltransferase</fullName>
        <ecNumber evidence="5">2.1.1.-</ecNumber>
    </alternativeName>
    <alternativeName>
        <fullName evidence="5">Polyprenyldihydroxybenzoate methyltransferase</fullName>
        <ecNumber evidence="5">2.1.1.114</ecNumber>
    </alternativeName>
</protein>
<feature type="compositionally biased region" description="Basic and acidic residues" evidence="6">
    <location>
        <begin position="12"/>
        <end position="27"/>
    </location>
</feature>
<keyword evidence="1 5" id="KW-0489">Methyltransferase</keyword>
<comment type="cofactor">
    <cofactor evidence="5">
        <name>Mg(2+)</name>
        <dbReference type="ChEBI" id="CHEBI:18420"/>
    </cofactor>
</comment>
<dbReference type="EMBL" id="VRMN01000001">
    <property type="protein sequence ID" value="KAA8497622.1"/>
    <property type="molecule type" value="Genomic_DNA"/>
</dbReference>
<evidence type="ECO:0000256" key="1">
    <source>
        <dbReference type="ARBA" id="ARBA00022603"/>
    </source>
</evidence>
<proteinExistence type="inferred from homology"/>
<sequence>MHPKLHGGSRQSDVEDLHGQGEGRRGKDKMIRSWVAWRHLRSLGQNVRRCSSSPQSPSVDAAEILKFNALSAKWWNTQGHAAFLHRMNPARVAFIRSVIESLLLRKDAPLAVLTDREEDGSGTCLPLHSVSVLDVGCGGGLVAEPLARLGAKVTGIDGAGDAVRVANEHAKMEASLRSRLEYRHATVEQLVQEQRAFDVVTALEIVEHVNQPREFVASCAALVSKKGGLLVLSTINRTPLSYAATILGAEKLTRIIPSGTHDWNRYITPGELGAVVEGLGFTVERVVGLHFNPLSGVFFLSERNLDINYIMVAAWHPR</sequence>
<dbReference type="OMA" id="LASRWWD"/>
<evidence type="ECO:0000256" key="3">
    <source>
        <dbReference type="ARBA" id="ARBA00022688"/>
    </source>
</evidence>
<dbReference type="EC" id="2.1.1.64" evidence="5"/>
<dbReference type="AlphaFoldDB" id="A0A5J4Z356"/>
<accession>A0A5J4Z356</accession>
<keyword evidence="5" id="KW-0999">Mitochondrion inner membrane</keyword>
<dbReference type="EC" id="2.1.1.-" evidence="5"/>
<comment type="similarity">
    <text evidence="5">Belongs to the class I-like SAM-binding methyltransferase superfamily. UbiG/COQ3 family.</text>
</comment>
<feature type="binding site" evidence="5">
    <location>
        <position position="207"/>
    </location>
    <ligand>
        <name>Mg(2+)</name>
        <dbReference type="ChEBI" id="CHEBI:18420"/>
    </ligand>
</feature>
<dbReference type="Pfam" id="PF08241">
    <property type="entry name" value="Methyltransf_11"/>
    <property type="match status" value="1"/>
</dbReference>
<dbReference type="InterPro" id="IPR013216">
    <property type="entry name" value="Methyltransf_11"/>
</dbReference>
<comment type="caution">
    <text evidence="8">The sequence shown here is derived from an EMBL/GenBank/DDBJ whole genome shotgun (WGS) entry which is preliminary data.</text>
</comment>
<dbReference type="InterPro" id="IPR029063">
    <property type="entry name" value="SAM-dependent_MTases_sf"/>
</dbReference>
<dbReference type="Proteomes" id="UP000324585">
    <property type="component" value="Unassembled WGS sequence"/>
</dbReference>
<dbReference type="PANTHER" id="PTHR43464:SF19">
    <property type="entry name" value="UBIQUINONE BIOSYNTHESIS O-METHYLTRANSFERASE, MITOCHONDRIAL"/>
    <property type="match status" value="1"/>
</dbReference>
<dbReference type="CDD" id="cd02440">
    <property type="entry name" value="AdoMet_MTases"/>
    <property type="match status" value="1"/>
</dbReference>
<dbReference type="GO" id="GO:0120537">
    <property type="term" value="F:3-demethylubiquinone 3-O-methyltransferase activity"/>
    <property type="evidence" value="ECO:0007669"/>
    <property type="project" value="RHEA"/>
</dbReference>
<comment type="catalytic activity">
    <reaction evidence="5">
        <text>a 3-demethylubiquinol + S-adenosyl-L-methionine = a ubiquinol + S-adenosyl-L-homocysteine + H(+)</text>
        <dbReference type="Rhea" id="RHEA:44380"/>
        <dbReference type="Rhea" id="RHEA-COMP:9566"/>
        <dbReference type="Rhea" id="RHEA-COMP:10914"/>
        <dbReference type="ChEBI" id="CHEBI:15378"/>
        <dbReference type="ChEBI" id="CHEBI:17976"/>
        <dbReference type="ChEBI" id="CHEBI:57856"/>
        <dbReference type="ChEBI" id="CHEBI:59789"/>
        <dbReference type="ChEBI" id="CHEBI:84422"/>
        <dbReference type="EC" id="2.1.1.64"/>
    </reaction>
</comment>
<feature type="binding site" evidence="5">
    <location>
        <position position="91"/>
    </location>
    <ligand>
        <name>S-adenosyl-L-methionine</name>
        <dbReference type="ChEBI" id="CHEBI:59789"/>
    </ligand>
</feature>
<feature type="region of interest" description="Disordered" evidence="6">
    <location>
        <begin position="1"/>
        <end position="27"/>
    </location>
</feature>
<feature type="binding site" evidence="5">
    <location>
        <position position="136"/>
    </location>
    <ligand>
        <name>S-adenosyl-L-methionine</name>
        <dbReference type="ChEBI" id="CHEBI:59789"/>
    </ligand>
</feature>
<dbReference type="GO" id="GO:0032259">
    <property type="term" value="P:methylation"/>
    <property type="evidence" value="ECO:0007669"/>
    <property type="project" value="UniProtKB-KW"/>
</dbReference>
<keyword evidence="4 5" id="KW-0949">S-adenosyl-L-methionine</keyword>
<keyword evidence="8" id="KW-0830">Ubiquinone</keyword>
<feature type="binding site" evidence="5">
    <location>
        <position position="204"/>
    </location>
    <ligand>
        <name>Mg(2+)</name>
        <dbReference type="ChEBI" id="CHEBI:18420"/>
    </ligand>
</feature>
<feature type="domain" description="Methyltransferase type 11" evidence="7">
    <location>
        <begin position="133"/>
        <end position="231"/>
    </location>
</feature>
<keyword evidence="5" id="KW-0460">Magnesium</keyword>
<dbReference type="OrthoDB" id="3265906at2759"/>
<dbReference type="NCBIfam" id="TIGR01983">
    <property type="entry name" value="UbiG"/>
    <property type="match status" value="1"/>
</dbReference>
<reference evidence="9" key="1">
    <citation type="journal article" date="2019" name="Nat. Commun.">
        <title>Expansion of phycobilisome linker gene families in mesophilic red algae.</title>
        <authorList>
            <person name="Lee J."/>
            <person name="Kim D."/>
            <person name="Bhattacharya D."/>
            <person name="Yoon H.S."/>
        </authorList>
    </citation>
    <scope>NUCLEOTIDE SEQUENCE [LARGE SCALE GENOMIC DNA]</scope>
    <source>
        <strain evidence="9">CCMP 1328</strain>
    </source>
</reference>
<dbReference type="EC" id="2.1.1.114" evidence="5"/>
<dbReference type="PANTHER" id="PTHR43464">
    <property type="entry name" value="METHYLTRANSFERASE"/>
    <property type="match status" value="1"/>
</dbReference>
<comment type="pathway">
    <text evidence="5">Cofactor biosynthesis; ubiquinone biosynthesis.</text>
</comment>
<comment type="catalytic activity">
    <reaction evidence="5">
        <text>a 3,4-dihydroxy-5-(all-trans-polyprenyl)benzoate + S-adenosyl-L-methionine = a 4-hydroxy-3-methoxy-5-(all-trans-polyprenyl)benzoate + S-adenosyl-L-homocysteine + H(+)</text>
        <dbReference type="Rhea" id="RHEA:44452"/>
        <dbReference type="Rhea" id="RHEA-COMP:10930"/>
        <dbReference type="Rhea" id="RHEA-COMP:10931"/>
        <dbReference type="ChEBI" id="CHEBI:15378"/>
        <dbReference type="ChEBI" id="CHEBI:57856"/>
        <dbReference type="ChEBI" id="CHEBI:59789"/>
        <dbReference type="ChEBI" id="CHEBI:64694"/>
        <dbReference type="ChEBI" id="CHEBI:84443"/>
        <dbReference type="EC" id="2.1.1.114"/>
    </reaction>
</comment>
<evidence type="ECO:0000256" key="2">
    <source>
        <dbReference type="ARBA" id="ARBA00022679"/>
    </source>
</evidence>
<evidence type="ECO:0000256" key="6">
    <source>
        <dbReference type="SAM" id="MobiDB-lite"/>
    </source>
</evidence>
<keyword evidence="5" id="KW-0496">Mitochondrion</keyword>
<keyword evidence="9" id="KW-1185">Reference proteome</keyword>
<feature type="binding site" evidence="5">
    <location>
        <position position="203"/>
    </location>
    <ligand>
        <name>S-adenosyl-L-methionine</name>
        <dbReference type="ChEBI" id="CHEBI:59789"/>
    </ligand>
</feature>
<dbReference type="GO" id="GO:0010420">
    <property type="term" value="F:polyprenyldihydroxybenzoate methyltransferase activity"/>
    <property type="evidence" value="ECO:0007669"/>
    <property type="project" value="UniProtKB-UniRule"/>
</dbReference>
<dbReference type="SUPFAM" id="SSF53335">
    <property type="entry name" value="S-adenosyl-L-methionine-dependent methyltransferases"/>
    <property type="match status" value="1"/>
</dbReference>
<gene>
    <name evidence="8" type="ORF">FVE85_5207</name>
</gene>
<keyword evidence="5" id="KW-0472">Membrane</keyword>
<dbReference type="HAMAP" id="MF_00472">
    <property type="entry name" value="UbiG"/>
    <property type="match status" value="1"/>
</dbReference>
<evidence type="ECO:0000256" key="4">
    <source>
        <dbReference type="ARBA" id="ARBA00022691"/>
    </source>
</evidence>
<evidence type="ECO:0000313" key="9">
    <source>
        <dbReference type="Proteomes" id="UP000324585"/>
    </source>
</evidence>
<name>A0A5J4Z356_PORPP</name>
<comment type="subunit">
    <text evidence="5">Component of a multi-subunit COQ enzyme complex.</text>
</comment>
<evidence type="ECO:0000256" key="5">
    <source>
        <dbReference type="HAMAP-Rule" id="MF_03190"/>
    </source>
</evidence>
<keyword evidence="2 5" id="KW-0808">Transferase</keyword>